<sequence>MVIEVTHASLPTRPASLRHVVINLSTRRQADDWTGSRAAGWFSLVALYPRILNRFSLKPRLFSKATEMMSRVFDYRPPPIHRLANILQPLPAVPRMMGDGSTGDELGILVVLR</sequence>
<proteinExistence type="predicted"/>
<reference evidence="1 2" key="1">
    <citation type="submission" date="2019-05" db="EMBL/GenBank/DDBJ databases">
        <title>Another draft genome of Portunus trituberculatus and its Hox gene families provides insights of decapod evolution.</title>
        <authorList>
            <person name="Jeong J.-H."/>
            <person name="Song I."/>
            <person name="Kim S."/>
            <person name="Choi T."/>
            <person name="Kim D."/>
            <person name="Ryu S."/>
            <person name="Kim W."/>
        </authorList>
    </citation>
    <scope>NUCLEOTIDE SEQUENCE [LARGE SCALE GENOMIC DNA]</scope>
    <source>
        <tissue evidence="1">Muscle</tissue>
    </source>
</reference>
<accession>A0A5B7IPX9</accession>
<dbReference type="AlphaFoldDB" id="A0A5B7IPX9"/>
<gene>
    <name evidence="1" type="ORF">E2C01_082437</name>
</gene>
<name>A0A5B7IPX9_PORTR</name>
<keyword evidence="2" id="KW-1185">Reference proteome</keyword>
<evidence type="ECO:0000313" key="1">
    <source>
        <dbReference type="EMBL" id="MPC87571.1"/>
    </source>
</evidence>
<protein>
    <submittedName>
        <fullName evidence="1">Uncharacterized protein</fullName>
    </submittedName>
</protein>
<organism evidence="1 2">
    <name type="scientific">Portunus trituberculatus</name>
    <name type="common">Swimming crab</name>
    <name type="synonym">Neptunus trituberculatus</name>
    <dbReference type="NCBI Taxonomy" id="210409"/>
    <lineage>
        <taxon>Eukaryota</taxon>
        <taxon>Metazoa</taxon>
        <taxon>Ecdysozoa</taxon>
        <taxon>Arthropoda</taxon>
        <taxon>Crustacea</taxon>
        <taxon>Multicrustacea</taxon>
        <taxon>Malacostraca</taxon>
        <taxon>Eumalacostraca</taxon>
        <taxon>Eucarida</taxon>
        <taxon>Decapoda</taxon>
        <taxon>Pleocyemata</taxon>
        <taxon>Brachyura</taxon>
        <taxon>Eubrachyura</taxon>
        <taxon>Portunoidea</taxon>
        <taxon>Portunidae</taxon>
        <taxon>Portuninae</taxon>
        <taxon>Portunus</taxon>
    </lineage>
</organism>
<dbReference type="EMBL" id="VSRR010074886">
    <property type="protein sequence ID" value="MPC87571.1"/>
    <property type="molecule type" value="Genomic_DNA"/>
</dbReference>
<evidence type="ECO:0000313" key="2">
    <source>
        <dbReference type="Proteomes" id="UP000324222"/>
    </source>
</evidence>
<comment type="caution">
    <text evidence="1">The sequence shown here is derived from an EMBL/GenBank/DDBJ whole genome shotgun (WGS) entry which is preliminary data.</text>
</comment>
<dbReference type="Proteomes" id="UP000324222">
    <property type="component" value="Unassembled WGS sequence"/>
</dbReference>